<gene>
    <name evidence="2" type="ORF">GQA70_03905</name>
</gene>
<evidence type="ECO:0000313" key="3">
    <source>
        <dbReference type="Proteomes" id="UP000596387"/>
    </source>
</evidence>
<keyword evidence="3" id="KW-1185">Reference proteome</keyword>
<proteinExistence type="predicted"/>
<evidence type="ECO:0000259" key="1">
    <source>
        <dbReference type="Pfam" id="PF13401"/>
    </source>
</evidence>
<dbReference type="InterPro" id="IPR049945">
    <property type="entry name" value="AAA_22"/>
</dbReference>
<organism evidence="2 3">
    <name type="scientific">Ponticoccus alexandrii</name>
    <dbReference type="NCBI Taxonomy" id="1943633"/>
    <lineage>
        <taxon>Bacteria</taxon>
        <taxon>Pseudomonadati</taxon>
        <taxon>Pseudomonadota</taxon>
        <taxon>Alphaproteobacteria</taxon>
        <taxon>Rhodobacterales</taxon>
        <taxon>Roseobacteraceae</taxon>
        <taxon>Ponticoccus</taxon>
    </lineage>
</organism>
<dbReference type="EMBL" id="CP047166">
    <property type="protein sequence ID" value="QRF65536.1"/>
    <property type="molecule type" value="Genomic_DNA"/>
</dbReference>
<sequence length="335" mass="37805">MSFIDGCAVKMLTPLLAARFPFGRADQLRDVMKWCASDYFIKASIGERFEARGLVVIGESRQGKSTEIQSMLKAFNDGTTIMPDGRPAVIVSCLLSGKVTWKDLGIVILEELGYPLTGPQYRGRHSQAEIWSKVRNCAELQGVVGIHFDECQHVFTEKDSVTNQKMLDSFKSLLKDQHWPLMLIFSGIPSLSTHIKKEEQLDRLLRTVSFEGIDLTREADMEELLQVIFSYADKAGLDVDSFATDEFPHRLAFAACQRWGLVIELLIEAFGHAAHEPDKVCRIDHFSAAFSKISGLPLGYSPFTMPDYQRHFDQSKLMEAYEKTRSKKKSRAKSP</sequence>
<feature type="domain" description="ORC1/DEAH AAA+ ATPase" evidence="1">
    <location>
        <begin position="50"/>
        <end position="192"/>
    </location>
</feature>
<dbReference type="Proteomes" id="UP000596387">
    <property type="component" value="Chromosome"/>
</dbReference>
<dbReference type="RefSeq" id="WP_023847946.1">
    <property type="nucleotide sequence ID" value="NZ_CP047166.1"/>
</dbReference>
<accession>A0ABX7F6R5</accession>
<dbReference type="Pfam" id="PF13401">
    <property type="entry name" value="AAA_22"/>
    <property type="match status" value="1"/>
</dbReference>
<protein>
    <submittedName>
        <fullName evidence="2">AAA family ATPase</fullName>
    </submittedName>
</protein>
<dbReference type="InterPro" id="IPR027417">
    <property type="entry name" value="P-loop_NTPase"/>
</dbReference>
<dbReference type="SUPFAM" id="SSF52540">
    <property type="entry name" value="P-loop containing nucleoside triphosphate hydrolases"/>
    <property type="match status" value="1"/>
</dbReference>
<evidence type="ECO:0000313" key="2">
    <source>
        <dbReference type="EMBL" id="QRF65536.1"/>
    </source>
</evidence>
<name>A0ABX7F6R5_9RHOB</name>
<reference evidence="2 3" key="1">
    <citation type="submission" date="2019-12" db="EMBL/GenBank/DDBJ databases">
        <title>Complete Genome Sequence of a Quorum-Sensing Bacterium,Rhodobacteraceae bacterium C31, Isolated from a marine microalgae symbiotic bacteria.</title>
        <authorList>
            <person name="Zhang Y."/>
        </authorList>
    </citation>
    <scope>NUCLEOTIDE SEQUENCE [LARGE SCALE GENOMIC DNA]</scope>
    <source>
        <strain evidence="2 3">C31</strain>
    </source>
</reference>